<proteinExistence type="predicted"/>
<organism evidence="1 2">
    <name type="scientific">Cyphellophora attinorum</name>
    <dbReference type="NCBI Taxonomy" id="1664694"/>
    <lineage>
        <taxon>Eukaryota</taxon>
        <taxon>Fungi</taxon>
        <taxon>Dikarya</taxon>
        <taxon>Ascomycota</taxon>
        <taxon>Pezizomycotina</taxon>
        <taxon>Eurotiomycetes</taxon>
        <taxon>Chaetothyriomycetidae</taxon>
        <taxon>Chaetothyriales</taxon>
        <taxon>Cyphellophoraceae</taxon>
        <taxon>Cyphellophora</taxon>
    </lineage>
</organism>
<keyword evidence="2" id="KW-1185">Reference proteome</keyword>
<dbReference type="VEuPathDB" id="FungiDB:AB675_7429"/>
<dbReference type="AlphaFoldDB" id="A0A0N1HJV4"/>
<evidence type="ECO:0000313" key="1">
    <source>
        <dbReference type="EMBL" id="KPI34332.1"/>
    </source>
</evidence>
<dbReference type="GeneID" id="28739677"/>
<protein>
    <submittedName>
        <fullName evidence="1">Uncharacterized protein</fullName>
    </submittedName>
</protein>
<evidence type="ECO:0000313" key="2">
    <source>
        <dbReference type="Proteomes" id="UP000038010"/>
    </source>
</evidence>
<dbReference type="RefSeq" id="XP_017994295.1">
    <property type="nucleotide sequence ID" value="XM_018147797.1"/>
</dbReference>
<gene>
    <name evidence="1" type="ORF">AB675_7429</name>
</gene>
<dbReference type="Proteomes" id="UP000038010">
    <property type="component" value="Unassembled WGS sequence"/>
</dbReference>
<name>A0A0N1HJV4_9EURO</name>
<reference evidence="1 2" key="1">
    <citation type="submission" date="2015-06" db="EMBL/GenBank/DDBJ databases">
        <title>Draft genome of the ant-associated black yeast Phialophora attae CBS 131958.</title>
        <authorList>
            <person name="Moreno L.F."/>
            <person name="Stielow B.J."/>
            <person name="de Hoog S."/>
            <person name="Vicente V.A."/>
            <person name="Weiss V.A."/>
            <person name="de Vries M."/>
            <person name="Cruz L.M."/>
            <person name="Souza E.M."/>
        </authorList>
    </citation>
    <scope>NUCLEOTIDE SEQUENCE [LARGE SCALE GENOMIC DNA]</scope>
    <source>
        <strain evidence="1 2">CBS 131958</strain>
    </source>
</reference>
<accession>A0A0N1HJV4</accession>
<comment type="caution">
    <text evidence="1">The sequence shown here is derived from an EMBL/GenBank/DDBJ whole genome shotgun (WGS) entry which is preliminary data.</text>
</comment>
<dbReference type="OrthoDB" id="5365129at2759"/>
<dbReference type="EMBL" id="LFJN01000066">
    <property type="protein sequence ID" value="KPI34332.1"/>
    <property type="molecule type" value="Genomic_DNA"/>
</dbReference>
<sequence length="360" mass="40469">MGATFSKELDRGQLDEIDDRVKQVGVLVAERAVGAPDSKDVLYSIRWVGEPNMRAGIGEEKKYPIAVYFGEVNVTPENYNAGLVGDAFVPQLEMYDQFGQPMTDRSETPKKPATPGGIWRSKLKSKWKKKSYPTYLTVRIVLPTDFDDAKSMNDAKYPAGIPVQNQLYRGDIVKNQKFWFVTTWNEKEKKRKLTPLGNVMPELKNGGDLKAKREDGGEGEYLPFNNTNTNQYGFDYGRMSSMFRGLYSITNSTEPEDTAEFKCAQRNFVGPDWYNEWEGRYCDLESRRVFPTCGGEEQGMCWDPMATEIRGAREVMEPVADWSGLVAKRDGLTTLVGVAATKSVSAAAPFKTLSAVYGYF</sequence>